<proteinExistence type="predicted"/>
<comment type="caution">
    <text evidence="1">The sequence shown here is derived from an EMBL/GenBank/DDBJ whole genome shotgun (WGS) entry which is preliminary data.</text>
</comment>
<organism evidence="1 2">
    <name type="scientific">Kineosporia babensis</name>
    <dbReference type="NCBI Taxonomy" id="499548"/>
    <lineage>
        <taxon>Bacteria</taxon>
        <taxon>Bacillati</taxon>
        <taxon>Actinomycetota</taxon>
        <taxon>Actinomycetes</taxon>
        <taxon>Kineosporiales</taxon>
        <taxon>Kineosporiaceae</taxon>
        <taxon>Kineosporia</taxon>
    </lineage>
</organism>
<dbReference type="Proteomes" id="UP001138997">
    <property type="component" value="Unassembled WGS sequence"/>
</dbReference>
<evidence type="ECO:0000313" key="1">
    <source>
        <dbReference type="EMBL" id="MCD5315558.1"/>
    </source>
</evidence>
<sequence length="245" mass="26565">MTAALLVEEHRDRVLWRLNRPEQRNAIDRDMVAALHAACAEVEAEPRIVLIIGEGGTFAAGADIAQLRERRRDAALQGINSTVFDRIHRLPMPTIGLVDGYALGGGAELAYACDFRIGTPGTKIGNPETGLGILAAAGASWRLLELVGEPLAKEILLAGRVLNAQEALEVRLLNEVVPAPDLAAAGQRWADKIAAQAPLAVRLTKTVMQAPRGAHPVIDDVAQAVLFETEEKHERMTAFLERRKR</sequence>
<dbReference type="EMBL" id="JAJOMB010000023">
    <property type="protein sequence ID" value="MCD5315558.1"/>
    <property type="molecule type" value="Genomic_DNA"/>
</dbReference>
<dbReference type="SUPFAM" id="SSF52096">
    <property type="entry name" value="ClpP/crotonase"/>
    <property type="match status" value="1"/>
</dbReference>
<protein>
    <submittedName>
        <fullName evidence="1">Enoyl-CoA hydratase/isomerase family protein</fullName>
    </submittedName>
</protein>
<dbReference type="Gene3D" id="3.90.226.10">
    <property type="entry name" value="2-enoyl-CoA Hydratase, Chain A, domain 1"/>
    <property type="match status" value="1"/>
</dbReference>
<keyword evidence="2" id="KW-1185">Reference proteome</keyword>
<dbReference type="AlphaFoldDB" id="A0A9X1NM14"/>
<dbReference type="InterPro" id="IPR029045">
    <property type="entry name" value="ClpP/crotonase-like_dom_sf"/>
</dbReference>
<dbReference type="InterPro" id="IPR001753">
    <property type="entry name" value="Enoyl-CoA_hydra/iso"/>
</dbReference>
<dbReference type="CDD" id="cd06558">
    <property type="entry name" value="crotonase-like"/>
    <property type="match status" value="1"/>
</dbReference>
<dbReference type="PANTHER" id="PTHR11941">
    <property type="entry name" value="ENOYL-COA HYDRATASE-RELATED"/>
    <property type="match status" value="1"/>
</dbReference>
<dbReference type="Pfam" id="PF00378">
    <property type="entry name" value="ECH_1"/>
    <property type="match status" value="1"/>
</dbReference>
<evidence type="ECO:0000313" key="2">
    <source>
        <dbReference type="Proteomes" id="UP001138997"/>
    </source>
</evidence>
<gene>
    <name evidence="1" type="ORF">LR394_32135</name>
</gene>
<dbReference type="GO" id="GO:0003824">
    <property type="term" value="F:catalytic activity"/>
    <property type="evidence" value="ECO:0007669"/>
    <property type="project" value="UniProtKB-ARBA"/>
</dbReference>
<reference evidence="1" key="1">
    <citation type="submission" date="2021-11" db="EMBL/GenBank/DDBJ databases">
        <title>Streptomyces corallinus and Kineosporia corallina sp. nov., two new coral-derived marine actinobacteria.</title>
        <authorList>
            <person name="Buangrab K."/>
            <person name="Sutthacheep M."/>
            <person name="Yeemin T."/>
            <person name="Harunari E."/>
            <person name="Igarashi Y."/>
            <person name="Sripreechasak P."/>
            <person name="Kanchanasin P."/>
            <person name="Tanasupawat S."/>
            <person name="Phongsopitanun W."/>
        </authorList>
    </citation>
    <scope>NUCLEOTIDE SEQUENCE</scope>
    <source>
        <strain evidence="1">JCM 31032</strain>
    </source>
</reference>
<accession>A0A9X1NM14</accession>
<dbReference type="PANTHER" id="PTHR11941:SF54">
    <property type="entry name" value="ENOYL-COA HYDRATASE, MITOCHONDRIAL"/>
    <property type="match status" value="1"/>
</dbReference>
<dbReference type="RefSeq" id="WP_231448379.1">
    <property type="nucleotide sequence ID" value="NZ_JAJOMB010000023.1"/>
</dbReference>
<name>A0A9X1NM14_9ACTN</name>
<dbReference type="GO" id="GO:0006635">
    <property type="term" value="P:fatty acid beta-oxidation"/>
    <property type="evidence" value="ECO:0007669"/>
    <property type="project" value="TreeGrafter"/>
</dbReference>